<sequence length="875" mass="99463">LKTPNRILILFSALVAINRIAWSICLFIWKRIVWNLYGMESKKILRHRANATNSDWKAIDPLLRPSQIIEEVDDETKVFGYHIRKQTTGAKTYFISRDKIKSYWAPVFLSFWILLYYSVAMPAFHQLPNSLSYKDEILHKDRFIAERAEVHLRKITEIGPRVVGSVENEVMTVAYLKEQFRKLKSEAKSFYRIEYDLQVASGSYIHWNMINSYQGVQNFIIKIGPKDTNSTSYLLVNSHFDSVPSGPGAGDDAVMVSVMLEVLRVLSQSPRRLNNPVIFLFNGAEENPLQASHAFVTRHKWARHARALINLDSAGSGGPAVPHPFASTVAEEMFERHFIPSDTDFRIFRDYGKIPGLDMAHQYNGHVYHTRYDRPEIIPRNTLQNTGDNVLALVRAIANSTELEDTGKFAAGHVVFYDIMGLFLVFYDESTGILLNIAVSLAAIAACIYSTKVIASQVDLSVSELIKHIAFTSGAQLMAVIVAAVLCLLMAVVLDGINMSMAWFTFSWLILGLYFCPALFGMFIIPAVYFRLTPDGRLPIGCRVKILLNCHCILMVLITLTLTICQIRSAFVPMLSVLFYTIRRFGDGVNPDLIIAAFTIVTSILIAGFTIPVFNLFENSTIIAGVFLFINLLCIIVAVTPLGFPYRPETAVHRAAILNVRRTFRNEQNDIRRIETGYFMLPQDRRARSIIQKFGYTELAQSVKTDCDTEMLCGLPLYNHRWHKARNSGIWLPGPDPNFNQLPILKMSAKNQLSKTKMRFNMMLTGPDHMGIFLRPINGGNISNWSFHETPLRMNWSSPYFIYFSYGIVTSPLEFYLDVENNLGNWSRPAFEIGIAAHWTHDDNLQTEDFKQFLASLPKYVDAIAWPASYDTWYF</sequence>
<dbReference type="InterPro" id="IPR048024">
    <property type="entry name" value="Fxna-like_M28_dom"/>
</dbReference>
<keyword evidence="6" id="KW-0479">Metal-binding</keyword>
<dbReference type="STRING" id="7395.A0A1A9UZD0"/>
<dbReference type="Pfam" id="PF22248">
    <property type="entry name" value="ERMP1_C"/>
    <property type="match status" value="1"/>
</dbReference>
<keyword evidence="9" id="KW-0862">Zinc</keyword>
<dbReference type="PANTHER" id="PTHR12147">
    <property type="entry name" value="METALLOPEPTIDASE M28 FAMILY MEMBER"/>
    <property type="match status" value="1"/>
</dbReference>
<evidence type="ECO:0000313" key="18">
    <source>
        <dbReference type="EnsemblMetazoa" id="GAUT020657-PA"/>
    </source>
</evidence>
<evidence type="ECO:0000256" key="15">
    <source>
        <dbReference type="SAM" id="Phobius"/>
    </source>
</evidence>
<feature type="domain" description="Endoplasmic reticulum metallopeptidase 1-like C-terminal" evidence="17">
    <location>
        <begin position="650"/>
        <end position="873"/>
    </location>
</feature>
<reference evidence="18" key="1">
    <citation type="submission" date="2020-05" db="UniProtKB">
        <authorList>
            <consortium name="EnsemblMetazoa"/>
        </authorList>
    </citation>
    <scope>IDENTIFICATION</scope>
    <source>
        <strain evidence="18">TTRI</strain>
    </source>
</reference>
<keyword evidence="7" id="KW-0378">Hydrolase</keyword>
<evidence type="ECO:0000256" key="9">
    <source>
        <dbReference type="ARBA" id="ARBA00022833"/>
    </source>
</evidence>
<comment type="subcellular location">
    <subcellularLocation>
        <location evidence="2">Endoplasmic reticulum membrane</location>
        <topology evidence="2">Multi-pass membrane protein</topology>
    </subcellularLocation>
</comment>
<feature type="transmembrane region" description="Helical" evidence="15">
    <location>
        <begin position="7"/>
        <end position="29"/>
    </location>
</feature>
<name>A0A1A9UZD0_GLOAU</name>
<dbReference type="SUPFAM" id="SSF53187">
    <property type="entry name" value="Zn-dependent exopeptidases"/>
    <property type="match status" value="1"/>
</dbReference>
<feature type="transmembrane region" description="Helical" evidence="15">
    <location>
        <begin position="506"/>
        <end position="532"/>
    </location>
</feature>
<feature type="transmembrane region" description="Helical" evidence="15">
    <location>
        <begin position="475"/>
        <end position="494"/>
    </location>
</feature>
<dbReference type="GO" id="GO:0008235">
    <property type="term" value="F:metalloexopeptidase activity"/>
    <property type="evidence" value="ECO:0007669"/>
    <property type="project" value="InterPro"/>
</dbReference>
<evidence type="ECO:0000256" key="5">
    <source>
        <dbReference type="ARBA" id="ARBA00022692"/>
    </source>
</evidence>
<dbReference type="PANTHER" id="PTHR12147:SF22">
    <property type="entry name" value="ENDOPLASMIC RETICULUM METALLOPEPTIDASE 1"/>
    <property type="match status" value="1"/>
</dbReference>
<feature type="transmembrane region" description="Helical" evidence="15">
    <location>
        <begin position="621"/>
        <end position="644"/>
    </location>
</feature>
<dbReference type="InterPro" id="IPR053973">
    <property type="entry name" value="ERMP1-like_C"/>
</dbReference>
<evidence type="ECO:0000256" key="2">
    <source>
        <dbReference type="ARBA" id="ARBA00004477"/>
    </source>
</evidence>
<keyword evidence="8" id="KW-0256">Endoplasmic reticulum</keyword>
<evidence type="ECO:0000259" key="17">
    <source>
        <dbReference type="Pfam" id="PF22248"/>
    </source>
</evidence>
<feature type="transmembrane region" description="Helical" evidence="15">
    <location>
        <begin position="553"/>
        <end position="582"/>
    </location>
</feature>
<keyword evidence="12 15" id="KW-0472">Membrane</keyword>
<evidence type="ECO:0000256" key="10">
    <source>
        <dbReference type="ARBA" id="ARBA00022989"/>
    </source>
</evidence>
<evidence type="ECO:0000256" key="11">
    <source>
        <dbReference type="ARBA" id="ARBA00023049"/>
    </source>
</evidence>
<dbReference type="GO" id="GO:0005789">
    <property type="term" value="C:endoplasmic reticulum membrane"/>
    <property type="evidence" value="ECO:0007669"/>
    <property type="project" value="UniProtKB-SubCell"/>
</dbReference>
<keyword evidence="10 15" id="KW-1133">Transmembrane helix</keyword>
<evidence type="ECO:0000256" key="14">
    <source>
        <dbReference type="ARBA" id="ARBA00078796"/>
    </source>
</evidence>
<evidence type="ECO:0000256" key="6">
    <source>
        <dbReference type="ARBA" id="ARBA00022723"/>
    </source>
</evidence>
<dbReference type="GO" id="GO:0006508">
    <property type="term" value="P:proteolysis"/>
    <property type="evidence" value="ECO:0007669"/>
    <property type="project" value="UniProtKB-KW"/>
</dbReference>
<keyword evidence="5 15" id="KW-0812">Transmembrane</keyword>
<keyword evidence="19" id="KW-1185">Reference proteome</keyword>
<keyword evidence="4" id="KW-0645">Protease</keyword>
<feature type="transmembrane region" description="Helical" evidence="15">
    <location>
        <begin position="433"/>
        <end position="455"/>
    </location>
</feature>
<evidence type="ECO:0000256" key="8">
    <source>
        <dbReference type="ARBA" id="ARBA00022824"/>
    </source>
</evidence>
<evidence type="ECO:0000256" key="3">
    <source>
        <dbReference type="ARBA" id="ARBA00010918"/>
    </source>
</evidence>
<evidence type="ECO:0000259" key="16">
    <source>
        <dbReference type="Pfam" id="PF04389"/>
    </source>
</evidence>
<evidence type="ECO:0000256" key="4">
    <source>
        <dbReference type="ARBA" id="ARBA00022670"/>
    </source>
</evidence>
<evidence type="ECO:0000256" key="12">
    <source>
        <dbReference type="ARBA" id="ARBA00023136"/>
    </source>
</evidence>
<feature type="transmembrane region" description="Helical" evidence="15">
    <location>
        <begin position="594"/>
        <end position="614"/>
    </location>
</feature>
<dbReference type="InterPro" id="IPR007484">
    <property type="entry name" value="Peptidase_M28"/>
</dbReference>
<evidence type="ECO:0000256" key="13">
    <source>
        <dbReference type="ARBA" id="ARBA00023180"/>
    </source>
</evidence>
<evidence type="ECO:0000313" key="19">
    <source>
        <dbReference type="Proteomes" id="UP000078200"/>
    </source>
</evidence>
<proteinExistence type="inferred from homology"/>
<dbReference type="Proteomes" id="UP000078200">
    <property type="component" value="Unassembled WGS sequence"/>
</dbReference>
<protein>
    <recommendedName>
        <fullName evidence="14">FXNA-like protease</fullName>
    </recommendedName>
</protein>
<feature type="domain" description="Peptidase M28" evidence="16">
    <location>
        <begin position="321"/>
        <end position="394"/>
    </location>
</feature>
<evidence type="ECO:0000256" key="1">
    <source>
        <dbReference type="ARBA" id="ARBA00001947"/>
    </source>
</evidence>
<dbReference type="Gene3D" id="3.40.630.10">
    <property type="entry name" value="Zn peptidases"/>
    <property type="match status" value="1"/>
</dbReference>
<dbReference type="VEuPathDB" id="VectorBase:GAUT020657"/>
<dbReference type="Pfam" id="PF04389">
    <property type="entry name" value="Peptidase_M28"/>
    <property type="match status" value="2"/>
</dbReference>
<evidence type="ECO:0000256" key="7">
    <source>
        <dbReference type="ARBA" id="ARBA00022801"/>
    </source>
</evidence>
<comment type="similarity">
    <text evidence="3">Belongs to the peptidase M28 family.</text>
</comment>
<feature type="domain" description="Peptidase M28" evidence="16">
    <location>
        <begin position="218"/>
        <end position="320"/>
    </location>
</feature>
<feature type="transmembrane region" description="Helical" evidence="15">
    <location>
        <begin position="103"/>
        <end position="124"/>
    </location>
</feature>
<dbReference type="InterPro" id="IPR045175">
    <property type="entry name" value="M28_fam"/>
</dbReference>
<keyword evidence="13" id="KW-0325">Glycoprotein</keyword>
<dbReference type="FunFam" id="3.40.630.10:FF:000008">
    <property type="entry name" value="Endoplasmic reticulum metallopeptidase 1"/>
    <property type="match status" value="1"/>
</dbReference>
<accession>A0A1A9UZD0</accession>
<dbReference type="GO" id="GO:0046872">
    <property type="term" value="F:metal ion binding"/>
    <property type="evidence" value="ECO:0007669"/>
    <property type="project" value="UniProtKB-KW"/>
</dbReference>
<comment type="cofactor">
    <cofactor evidence="1">
        <name>Zn(2+)</name>
        <dbReference type="ChEBI" id="CHEBI:29105"/>
    </cofactor>
</comment>
<dbReference type="AlphaFoldDB" id="A0A1A9UZD0"/>
<keyword evidence="11" id="KW-0482">Metalloprotease</keyword>
<organism evidence="18 19">
    <name type="scientific">Glossina austeni</name>
    <name type="common">Savannah tsetse fly</name>
    <dbReference type="NCBI Taxonomy" id="7395"/>
    <lineage>
        <taxon>Eukaryota</taxon>
        <taxon>Metazoa</taxon>
        <taxon>Ecdysozoa</taxon>
        <taxon>Arthropoda</taxon>
        <taxon>Hexapoda</taxon>
        <taxon>Insecta</taxon>
        <taxon>Pterygota</taxon>
        <taxon>Neoptera</taxon>
        <taxon>Endopterygota</taxon>
        <taxon>Diptera</taxon>
        <taxon>Brachycera</taxon>
        <taxon>Muscomorpha</taxon>
        <taxon>Hippoboscoidea</taxon>
        <taxon>Glossinidae</taxon>
        <taxon>Glossina</taxon>
    </lineage>
</organism>
<dbReference type="EnsemblMetazoa" id="GAUT020657-RA">
    <property type="protein sequence ID" value="GAUT020657-PA"/>
    <property type="gene ID" value="GAUT020657"/>
</dbReference>
<dbReference type="CDD" id="cd03875">
    <property type="entry name" value="M28_Fxna_like"/>
    <property type="match status" value="1"/>
</dbReference>